<dbReference type="GeneID" id="73467364"/>
<accession>A0A8J5QVM8</accession>
<proteinExistence type="predicted"/>
<keyword evidence="3" id="KW-1185">Reference proteome</keyword>
<gene>
    <name evidence="2" type="ORF">J8A68_000563</name>
</gene>
<dbReference type="AlphaFoldDB" id="A0A8J5QVM8"/>
<name>A0A8J5QVM8_9ASCO</name>
<evidence type="ECO:0000313" key="2">
    <source>
        <dbReference type="EMBL" id="KAG7665940.1"/>
    </source>
</evidence>
<dbReference type="InterPro" id="IPR013103">
    <property type="entry name" value="RVT_2"/>
</dbReference>
<dbReference type="Pfam" id="PF07727">
    <property type="entry name" value="RVT_2"/>
    <property type="match status" value="1"/>
</dbReference>
<comment type="caution">
    <text evidence="2">The sequence shown here is derived from an EMBL/GenBank/DDBJ whole genome shotgun (WGS) entry which is preliminary data.</text>
</comment>
<evidence type="ECO:0000313" key="3">
    <source>
        <dbReference type="Proteomes" id="UP000694255"/>
    </source>
</evidence>
<reference evidence="2 3" key="1">
    <citation type="journal article" date="2021" name="DNA Res.">
        <title>Genome analysis of Candida subhashii reveals its hybrid nature and dual mitochondrial genome conformations.</title>
        <authorList>
            <person name="Mixao V."/>
            <person name="Hegedusova E."/>
            <person name="Saus E."/>
            <person name="Pryszcz L.P."/>
            <person name="Cillingova A."/>
            <person name="Nosek J."/>
            <person name="Gabaldon T."/>
        </authorList>
    </citation>
    <scope>NUCLEOTIDE SEQUENCE [LARGE SCALE GENOMIC DNA]</scope>
    <source>
        <strain evidence="2 3">CBS 10753</strain>
    </source>
</reference>
<dbReference type="RefSeq" id="XP_049266172.1">
    <property type="nucleotide sequence ID" value="XM_049409740.1"/>
</dbReference>
<dbReference type="EMBL" id="JAGSYN010000045">
    <property type="protein sequence ID" value="KAG7665940.1"/>
    <property type="molecule type" value="Genomic_DNA"/>
</dbReference>
<organism evidence="2 3">
    <name type="scientific">[Candida] subhashii</name>
    <dbReference type="NCBI Taxonomy" id="561895"/>
    <lineage>
        <taxon>Eukaryota</taxon>
        <taxon>Fungi</taxon>
        <taxon>Dikarya</taxon>
        <taxon>Ascomycota</taxon>
        <taxon>Saccharomycotina</taxon>
        <taxon>Pichiomycetes</taxon>
        <taxon>Debaryomycetaceae</taxon>
        <taxon>Spathaspora</taxon>
    </lineage>
</organism>
<dbReference type="Proteomes" id="UP000694255">
    <property type="component" value="Unassembled WGS sequence"/>
</dbReference>
<evidence type="ECO:0000259" key="1">
    <source>
        <dbReference type="Pfam" id="PF07727"/>
    </source>
</evidence>
<protein>
    <recommendedName>
        <fullName evidence="1">Reverse transcriptase Ty1/copia-type domain-containing protein</fullName>
    </recommendedName>
</protein>
<dbReference type="OrthoDB" id="4026416at2759"/>
<sequence>MLDSGNDRGHNILTLSYNAELTNKTPVYAKPPRGYVPKGFEVPEGKCWKLKKSLYGLKQSGFEWYTHFTKILLDMKMKQCHDEKAMFHYETKKGTKSIVALYVDDVLIAASNEKMIQKFVSLLEDKFDLKYFGEVSEYLGTTFKKTEQGYEIHQEKYVNDVVQRFKLDEITHDKRIPWIPKEYSRDKVVKSTDKENDFQKVEPPEPLSETEKKAFMKGVGTLNWLVLNTRADLSYPVEDFEKAIQANWGAIKEHRRQLTAAEEARIADELTEALHKEPPDPVEDLQQELNKNHGLIRQARIKAVADEEARIAEALLTNSNDEGDIISELDKELAEIRGEETHIIKHVDTDSKPESKATHYK</sequence>
<feature type="domain" description="Reverse transcriptase Ty1/copia-type" evidence="1">
    <location>
        <begin position="18"/>
        <end position="170"/>
    </location>
</feature>